<dbReference type="InterPro" id="IPR018253">
    <property type="entry name" value="DnaJ_domain_CS"/>
</dbReference>
<dbReference type="SUPFAM" id="SSF46565">
    <property type="entry name" value="Chaperone J-domain"/>
    <property type="match status" value="1"/>
</dbReference>
<gene>
    <name evidence="11" type="ORF">UFOPK1619_00310</name>
</gene>
<dbReference type="PROSITE" id="PS51188">
    <property type="entry name" value="ZF_CR"/>
    <property type="match status" value="1"/>
</dbReference>
<dbReference type="SUPFAM" id="SSF49493">
    <property type="entry name" value="HSP40/DnaJ peptide-binding domain"/>
    <property type="match status" value="2"/>
</dbReference>
<dbReference type="FunFam" id="2.10.230.10:FF:000002">
    <property type="entry name" value="Molecular chaperone DnaJ"/>
    <property type="match status" value="1"/>
</dbReference>
<dbReference type="PANTHER" id="PTHR43096:SF48">
    <property type="entry name" value="CHAPERONE PROTEIN DNAJ"/>
    <property type="match status" value="1"/>
</dbReference>
<dbReference type="GO" id="GO:0031072">
    <property type="term" value="F:heat shock protein binding"/>
    <property type="evidence" value="ECO:0007669"/>
    <property type="project" value="InterPro"/>
</dbReference>
<dbReference type="NCBIfam" id="NF008035">
    <property type="entry name" value="PRK10767.1"/>
    <property type="match status" value="1"/>
</dbReference>
<dbReference type="InterPro" id="IPR036410">
    <property type="entry name" value="HSP_DnaJ_Cys-rich_dom_sf"/>
</dbReference>
<keyword evidence="3" id="KW-0479">Metal-binding</keyword>
<dbReference type="GO" id="GO:0005737">
    <property type="term" value="C:cytoplasm"/>
    <property type="evidence" value="ECO:0007669"/>
    <property type="project" value="TreeGrafter"/>
</dbReference>
<evidence type="ECO:0000256" key="6">
    <source>
        <dbReference type="ARBA" id="ARBA00022833"/>
    </source>
</evidence>
<dbReference type="PROSITE" id="PS50076">
    <property type="entry name" value="DNAJ_2"/>
    <property type="match status" value="1"/>
</dbReference>
<dbReference type="GO" id="GO:0051082">
    <property type="term" value="F:unfolded protein binding"/>
    <property type="evidence" value="ECO:0007669"/>
    <property type="project" value="InterPro"/>
</dbReference>
<keyword evidence="8" id="KW-0143">Chaperone</keyword>
<evidence type="ECO:0000256" key="8">
    <source>
        <dbReference type="ARBA" id="ARBA00023186"/>
    </source>
</evidence>
<dbReference type="NCBIfam" id="TIGR02349">
    <property type="entry name" value="DnaJ_bact"/>
    <property type="match status" value="1"/>
</dbReference>
<keyword evidence="4" id="KW-0677">Repeat</keyword>
<dbReference type="InterPro" id="IPR002939">
    <property type="entry name" value="DnaJ_C"/>
</dbReference>
<accession>A0A6J6D6X9</accession>
<dbReference type="Pfam" id="PF01556">
    <property type="entry name" value="DnaJ_C"/>
    <property type="match status" value="1"/>
</dbReference>
<dbReference type="Gene3D" id="2.10.230.10">
    <property type="entry name" value="Heat shock protein DnaJ, cysteine-rich domain"/>
    <property type="match status" value="1"/>
</dbReference>
<dbReference type="InterPro" id="IPR008971">
    <property type="entry name" value="HSP40/DnaJ_pept-bd"/>
</dbReference>
<dbReference type="GO" id="GO:0006260">
    <property type="term" value="P:DNA replication"/>
    <property type="evidence" value="ECO:0007669"/>
    <property type="project" value="UniProtKB-KW"/>
</dbReference>
<dbReference type="GO" id="GO:0008270">
    <property type="term" value="F:zinc ion binding"/>
    <property type="evidence" value="ECO:0007669"/>
    <property type="project" value="UniProtKB-KW"/>
</dbReference>
<dbReference type="EMBL" id="CAEZTI010000039">
    <property type="protein sequence ID" value="CAB4559701.1"/>
    <property type="molecule type" value="Genomic_DNA"/>
</dbReference>
<protein>
    <submittedName>
        <fullName evidence="11">Unannotated protein</fullName>
    </submittedName>
</protein>
<dbReference type="InterPro" id="IPR012724">
    <property type="entry name" value="DnaJ"/>
</dbReference>
<proteinExistence type="inferred from homology"/>
<sequence length="373" mass="38849">MSADFYALLGVSSNASADDIKKAYRKKARELHPDANPDDPEAENQFKEVSRAYEVLSDPDTRARYDRFGEQGLGGAGGGGGDPFGGGGLGDIFEAFFGGGSGGFGSRQQAGPPRGQDLEVTARIDLSGVMFGTQVTVDVNTAIACSDCEGSGAGGGTKPVTCSDCSGSGQVRRVRQSMLGQMVTSGPCGRCGGMGQVVMTPCSSCSGEGRRASKESYTVDVPAGIRSGQTLRLTGRGAVGARGGGAGDLYVHVAVAQHEKFIRDEDDLIWILPLTISQAALGVHQVLDALDGELDLVVPAGTQHGHEFVARGRGVPHLNGRGRGHLRVRVAVTVPKNLSEEQEALLRQLAQISGEEVANADKGIFSRIKSAFS</sequence>
<keyword evidence="7" id="KW-0346">Stress response</keyword>
<feature type="domain" description="CR-type" evidence="10">
    <location>
        <begin position="132"/>
        <end position="214"/>
    </location>
</feature>
<dbReference type="PROSITE" id="PS00636">
    <property type="entry name" value="DNAJ_1"/>
    <property type="match status" value="1"/>
</dbReference>
<dbReference type="GO" id="GO:0009408">
    <property type="term" value="P:response to heat"/>
    <property type="evidence" value="ECO:0007669"/>
    <property type="project" value="InterPro"/>
</dbReference>
<reference evidence="11" key="1">
    <citation type="submission" date="2020-05" db="EMBL/GenBank/DDBJ databases">
        <authorList>
            <person name="Chiriac C."/>
            <person name="Salcher M."/>
            <person name="Ghai R."/>
            <person name="Kavagutti S V."/>
        </authorList>
    </citation>
    <scope>NUCLEOTIDE SEQUENCE</scope>
</reference>
<keyword evidence="5" id="KW-0863">Zinc-finger</keyword>
<evidence type="ECO:0000313" key="11">
    <source>
        <dbReference type="EMBL" id="CAB4559701.1"/>
    </source>
</evidence>
<dbReference type="GO" id="GO:0042026">
    <property type="term" value="P:protein refolding"/>
    <property type="evidence" value="ECO:0007669"/>
    <property type="project" value="TreeGrafter"/>
</dbReference>
<evidence type="ECO:0000259" key="9">
    <source>
        <dbReference type="PROSITE" id="PS50076"/>
    </source>
</evidence>
<evidence type="ECO:0000256" key="5">
    <source>
        <dbReference type="ARBA" id="ARBA00022771"/>
    </source>
</evidence>
<dbReference type="PANTHER" id="PTHR43096">
    <property type="entry name" value="DNAJ HOMOLOG 1, MITOCHONDRIAL-RELATED"/>
    <property type="match status" value="1"/>
</dbReference>
<dbReference type="HAMAP" id="MF_01152">
    <property type="entry name" value="DnaJ"/>
    <property type="match status" value="1"/>
</dbReference>
<dbReference type="Pfam" id="PF00684">
    <property type="entry name" value="DnaJ_CXXCXGXG"/>
    <property type="match status" value="1"/>
</dbReference>
<evidence type="ECO:0000256" key="4">
    <source>
        <dbReference type="ARBA" id="ARBA00022737"/>
    </source>
</evidence>
<dbReference type="CDD" id="cd10719">
    <property type="entry name" value="DnaJ_zf"/>
    <property type="match status" value="1"/>
</dbReference>
<dbReference type="SMART" id="SM00271">
    <property type="entry name" value="DnaJ"/>
    <property type="match status" value="1"/>
</dbReference>
<keyword evidence="6" id="KW-0862">Zinc</keyword>
<dbReference type="SUPFAM" id="SSF57938">
    <property type="entry name" value="DnaJ/Hsp40 cysteine-rich domain"/>
    <property type="match status" value="1"/>
</dbReference>
<feature type="domain" description="J" evidence="9">
    <location>
        <begin position="4"/>
        <end position="69"/>
    </location>
</feature>
<dbReference type="Gene3D" id="1.10.287.110">
    <property type="entry name" value="DnaJ domain"/>
    <property type="match status" value="1"/>
</dbReference>
<keyword evidence="1" id="KW-0963">Cytoplasm</keyword>
<evidence type="ECO:0000259" key="10">
    <source>
        <dbReference type="PROSITE" id="PS51188"/>
    </source>
</evidence>
<dbReference type="InterPro" id="IPR001305">
    <property type="entry name" value="HSP_DnaJ_Cys-rich_dom"/>
</dbReference>
<dbReference type="PRINTS" id="PR00625">
    <property type="entry name" value="JDOMAIN"/>
</dbReference>
<dbReference type="GO" id="GO:0005524">
    <property type="term" value="F:ATP binding"/>
    <property type="evidence" value="ECO:0007669"/>
    <property type="project" value="InterPro"/>
</dbReference>
<evidence type="ECO:0000256" key="7">
    <source>
        <dbReference type="ARBA" id="ARBA00023016"/>
    </source>
</evidence>
<dbReference type="Pfam" id="PF00226">
    <property type="entry name" value="DnaJ"/>
    <property type="match status" value="1"/>
</dbReference>
<dbReference type="AlphaFoldDB" id="A0A6J6D6X9"/>
<evidence type="ECO:0000256" key="1">
    <source>
        <dbReference type="ARBA" id="ARBA00022490"/>
    </source>
</evidence>
<evidence type="ECO:0000256" key="3">
    <source>
        <dbReference type="ARBA" id="ARBA00022723"/>
    </source>
</evidence>
<dbReference type="InterPro" id="IPR036869">
    <property type="entry name" value="J_dom_sf"/>
</dbReference>
<evidence type="ECO:0000256" key="2">
    <source>
        <dbReference type="ARBA" id="ARBA00022705"/>
    </source>
</evidence>
<dbReference type="CDD" id="cd10747">
    <property type="entry name" value="DnaJ_C"/>
    <property type="match status" value="1"/>
</dbReference>
<dbReference type="InterPro" id="IPR001623">
    <property type="entry name" value="DnaJ_domain"/>
</dbReference>
<dbReference type="FunFam" id="2.60.260.20:FF:000013">
    <property type="entry name" value="DnaJ subfamily B member 11"/>
    <property type="match status" value="1"/>
</dbReference>
<organism evidence="11">
    <name type="scientific">freshwater metagenome</name>
    <dbReference type="NCBI Taxonomy" id="449393"/>
    <lineage>
        <taxon>unclassified sequences</taxon>
        <taxon>metagenomes</taxon>
        <taxon>ecological metagenomes</taxon>
    </lineage>
</organism>
<dbReference type="Gene3D" id="2.60.260.20">
    <property type="entry name" value="Urease metallochaperone UreE, N-terminal domain"/>
    <property type="match status" value="2"/>
</dbReference>
<dbReference type="CDD" id="cd06257">
    <property type="entry name" value="DnaJ"/>
    <property type="match status" value="1"/>
</dbReference>
<name>A0A6J6D6X9_9ZZZZ</name>
<keyword evidence="2" id="KW-0235">DNA replication</keyword>